<accession>A0A0L0FIZ2</accession>
<keyword evidence="3" id="KW-0732">Signal</keyword>
<protein>
    <recommendedName>
        <fullName evidence="6">DUF1565 domain-containing protein</fullName>
    </recommendedName>
</protein>
<dbReference type="SUPFAM" id="SSF51126">
    <property type="entry name" value="Pectin lyase-like"/>
    <property type="match status" value="1"/>
</dbReference>
<evidence type="ECO:0000256" key="1">
    <source>
        <dbReference type="SAM" id="MobiDB-lite"/>
    </source>
</evidence>
<dbReference type="AlphaFoldDB" id="A0A0L0FIZ2"/>
<dbReference type="GeneID" id="25911273"/>
<keyword evidence="2" id="KW-0472">Membrane</keyword>
<feature type="compositionally biased region" description="Polar residues" evidence="1">
    <location>
        <begin position="647"/>
        <end position="679"/>
    </location>
</feature>
<reference evidence="4 5" key="1">
    <citation type="submission" date="2011-02" db="EMBL/GenBank/DDBJ databases">
        <title>The Genome Sequence of Sphaeroforma arctica JP610.</title>
        <authorList>
            <consortium name="The Broad Institute Genome Sequencing Platform"/>
            <person name="Russ C."/>
            <person name="Cuomo C."/>
            <person name="Young S.K."/>
            <person name="Zeng Q."/>
            <person name="Gargeya S."/>
            <person name="Alvarado L."/>
            <person name="Berlin A."/>
            <person name="Chapman S.B."/>
            <person name="Chen Z."/>
            <person name="Freedman E."/>
            <person name="Gellesch M."/>
            <person name="Goldberg J."/>
            <person name="Griggs A."/>
            <person name="Gujja S."/>
            <person name="Heilman E."/>
            <person name="Heiman D."/>
            <person name="Howarth C."/>
            <person name="Mehta T."/>
            <person name="Neiman D."/>
            <person name="Pearson M."/>
            <person name="Roberts A."/>
            <person name="Saif S."/>
            <person name="Shea T."/>
            <person name="Shenoy N."/>
            <person name="Sisk P."/>
            <person name="Stolte C."/>
            <person name="Sykes S."/>
            <person name="White J."/>
            <person name="Yandava C."/>
            <person name="Burger G."/>
            <person name="Gray M.W."/>
            <person name="Holland P.W.H."/>
            <person name="King N."/>
            <person name="Lang F.B.F."/>
            <person name="Roger A.J."/>
            <person name="Ruiz-Trillo I."/>
            <person name="Haas B."/>
            <person name="Nusbaum C."/>
            <person name="Birren B."/>
        </authorList>
    </citation>
    <scope>NUCLEOTIDE SEQUENCE [LARGE SCALE GENOMIC DNA]</scope>
    <source>
        <strain evidence="4 5">JP610</strain>
    </source>
</reference>
<feature type="chain" id="PRO_5005538076" description="DUF1565 domain-containing protein" evidence="3">
    <location>
        <begin position="18"/>
        <end position="679"/>
    </location>
</feature>
<dbReference type="EMBL" id="KQ242978">
    <property type="protein sequence ID" value="KNC76747.1"/>
    <property type="molecule type" value="Genomic_DNA"/>
</dbReference>
<feature type="transmembrane region" description="Helical" evidence="2">
    <location>
        <begin position="606"/>
        <end position="633"/>
    </location>
</feature>
<dbReference type="InterPro" id="IPR011050">
    <property type="entry name" value="Pectin_lyase_fold/virulence"/>
</dbReference>
<keyword evidence="2" id="KW-0812">Transmembrane</keyword>
<evidence type="ECO:0000256" key="2">
    <source>
        <dbReference type="SAM" id="Phobius"/>
    </source>
</evidence>
<evidence type="ECO:0000256" key="3">
    <source>
        <dbReference type="SAM" id="SignalP"/>
    </source>
</evidence>
<feature type="signal peptide" evidence="3">
    <location>
        <begin position="1"/>
        <end position="17"/>
    </location>
</feature>
<evidence type="ECO:0000313" key="4">
    <source>
        <dbReference type="EMBL" id="KNC76747.1"/>
    </source>
</evidence>
<feature type="region of interest" description="Disordered" evidence="1">
    <location>
        <begin position="642"/>
        <end position="679"/>
    </location>
</feature>
<dbReference type="RefSeq" id="XP_014150649.1">
    <property type="nucleotide sequence ID" value="XM_014295174.1"/>
</dbReference>
<sequence length="679" mass="73132">MLSHFFKVAAAAAVVTAADVAVSPGANSLSAAIDAAAEGDVLVLASGTYSEAAAIQINKGLLIRSSDPSNMAVLQATTPVLFSINGLAEFSLEDVKIEDSAGVQCGLTEPIALTAEFEYILFPPITYNTAGTMKMGVTEGALNVVGTIGNMFNTRVLKDIMFDDCNYEGGKLIAPFIDILSNCRADLGFSVLMSNFAACGVVETDYPTMSSYESDLKIWSDEYVTMIDDESALRVPVNRTGTAMTHLKIEIDRVANIAATIEPKWPYAELEAAITSVDVMAISENESTIVLQINVPSPYTVSGSASGEVLFNQTDDGEMVTSAWRVTESCTALDLDELCVQSIAFDITACDLSGLFYIFGLNFECIEKDSSGNDLECPQILGDADLYFAVDSNDLCDDMFQLEALFTPTITLRPDTAPTDGYTGIRPNDIFSLGDMSYWTIHLWTNESGVGFDYAEIIKIVRTSSNVDCSGFQWFGDDIAVTPANLDQTFVSYGPLTFPAADINFPMLVTVNMACATSDREGSSLEFNFTVLGDYMDNSGRRRRREVGGQNFPDLTQNDMERRESGEANVDAPAGVIYNEKDFPKLVNTGGNAGASSANEEEGSGMMTAAFIGLLLLLCCCCCCCCVAGVIVYRKKQNKKREEQYGSVVNRSSAMSMGQPGSSMHMTGRPNESVSSESM</sequence>
<evidence type="ECO:0000313" key="5">
    <source>
        <dbReference type="Proteomes" id="UP000054560"/>
    </source>
</evidence>
<proteinExistence type="predicted"/>
<evidence type="ECO:0008006" key="6">
    <source>
        <dbReference type="Google" id="ProtNLM"/>
    </source>
</evidence>
<name>A0A0L0FIZ2_9EUKA</name>
<keyword evidence="2" id="KW-1133">Transmembrane helix</keyword>
<organism evidence="4 5">
    <name type="scientific">Sphaeroforma arctica JP610</name>
    <dbReference type="NCBI Taxonomy" id="667725"/>
    <lineage>
        <taxon>Eukaryota</taxon>
        <taxon>Ichthyosporea</taxon>
        <taxon>Ichthyophonida</taxon>
        <taxon>Sphaeroforma</taxon>
    </lineage>
</organism>
<dbReference type="Proteomes" id="UP000054560">
    <property type="component" value="Unassembled WGS sequence"/>
</dbReference>
<feature type="region of interest" description="Disordered" evidence="1">
    <location>
        <begin position="543"/>
        <end position="571"/>
    </location>
</feature>
<gene>
    <name evidence="4" type="ORF">SARC_10769</name>
</gene>
<keyword evidence="5" id="KW-1185">Reference proteome</keyword>